<proteinExistence type="predicted"/>
<dbReference type="GO" id="GO:0031369">
    <property type="term" value="F:translation initiation factor binding"/>
    <property type="evidence" value="ECO:0007669"/>
    <property type="project" value="InterPro"/>
</dbReference>
<dbReference type="AlphaFoldDB" id="A0A1A9W221"/>
<evidence type="ECO:0000256" key="1">
    <source>
        <dbReference type="ARBA" id="ARBA00022490"/>
    </source>
</evidence>
<dbReference type="InterPro" id="IPR027516">
    <property type="entry name" value="EIF3C"/>
</dbReference>
<feature type="compositionally biased region" description="Acidic residues" evidence="4">
    <location>
        <begin position="221"/>
        <end position="245"/>
    </location>
</feature>
<dbReference type="Proteomes" id="UP000091820">
    <property type="component" value="Unassembled WGS sequence"/>
</dbReference>
<dbReference type="Pfam" id="PF05470">
    <property type="entry name" value="eIF-3c_N"/>
    <property type="match status" value="1"/>
</dbReference>
<evidence type="ECO:0000313" key="7">
    <source>
        <dbReference type="Proteomes" id="UP000091820"/>
    </source>
</evidence>
<accession>A0A1A9W221</accession>
<dbReference type="EnsemblMetazoa" id="GBRI003549-RA">
    <property type="protein sequence ID" value="GBRI003549-PA"/>
    <property type="gene ID" value="GBRI003549"/>
</dbReference>
<dbReference type="InterPro" id="IPR008905">
    <property type="entry name" value="EIF3C_N_dom"/>
</dbReference>
<reference evidence="6" key="2">
    <citation type="submission" date="2020-05" db="UniProtKB">
        <authorList>
            <consortium name="EnsemblMetazoa"/>
        </authorList>
    </citation>
    <scope>IDENTIFICATION</scope>
    <source>
        <strain evidence="6">IAEA</strain>
    </source>
</reference>
<protein>
    <recommendedName>
        <fullName evidence="5">Eukaryotic translation initiation factor 3 subunit C N-terminal domain-containing protein</fullName>
    </recommendedName>
</protein>
<keyword evidence="3" id="KW-0648">Protein biosynthesis</keyword>
<evidence type="ECO:0000256" key="3">
    <source>
        <dbReference type="ARBA" id="ARBA00022917"/>
    </source>
</evidence>
<dbReference type="PANTHER" id="PTHR13937">
    <property type="entry name" value="EUKARYOTIC TRANSLATION INITATION FACTOR 3, SUBUNIT 8 EIF3S8 -RELATED"/>
    <property type="match status" value="1"/>
</dbReference>
<keyword evidence="7" id="KW-1185">Reference proteome</keyword>
<evidence type="ECO:0000256" key="4">
    <source>
        <dbReference type="SAM" id="MobiDB-lite"/>
    </source>
</evidence>
<feature type="region of interest" description="Disordered" evidence="4">
    <location>
        <begin position="164"/>
        <end position="246"/>
    </location>
</feature>
<evidence type="ECO:0000313" key="6">
    <source>
        <dbReference type="EnsemblMetazoa" id="GBRI003549-PA"/>
    </source>
</evidence>
<dbReference type="GO" id="GO:0003743">
    <property type="term" value="F:translation initiation factor activity"/>
    <property type="evidence" value="ECO:0007669"/>
    <property type="project" value="UniProtKB-KW"/>
</dbReference>
<dbReference type="PANTHER" id="PTHR13937:SF0">
    <property type="entry name" value="EUKARYOTIC TRANSLATION INITIATION FACTOR 3 SUBUNIT C-RELATED"/>
    <property type="match status" value="1"/>
</dbReference>
<evidence type="ECO:0000259" key="5">
    <source>
        <dbReference type="Pfam" id="PF05470"/>
    </source>
</evidence>
<keyword evidence="1" id="KW-0963">Cytoplasm</keyword>
<dbReference type="VEuPathDB" id="VectorBase:GBRI003549"/>
<feature type="domain" description="Eukaryotic translation initiation factor 3 subunit C N-terminal" evidence="5">
    <location>
        <begin position="40"/>
        <end position="258"/>
    </location>
</feature>
<feature type="compositionally biased region" description="Acidic residues" evidence="4">
    <location>
        <begin position="171"/>
        <end position="195"/>
    </location>
</feature>
<dbReference type="GO" id="GO:0005852">
    <property type="term" value="C:eukaryotic translation initiation factor 3 complex"/>
    <property type="evidence" value="ECO:0007669"/>
    <property type="project" value="InterPro"/>
</dbReference>
<organism evidence="6 7">
    <name type="scientific">Glossina brevipalpis</name>
    <dbReference type="NCBI Taxonomy" id="37001"/>
    <lineage>
        <taxon>Eukaryota</taxon>
        <taxon>Metazoa</taxon>
        <taxon>Ecdysozoa</taxon>
        <taxon>Arthropoda</taxon>
        <taxon>Hexapoda</taxon>
        <taxon>Insecta</taxon>
        <taxon>Pterygota</taxon>
        <taxon>Neoptera</taxon>
        <taxon>Endopterygota</taxon>
        <taxon>Diptera</taxon>
        <taxon>Brachycera</taxon>
        <taxon>Muscomorpha</taxon>
        <taxon>Hippoboscoidea</taxon>
        <taxon>Glossinidae</taxon>
        <taxon>Glossina</taxon>
    </lineage>
</organism>
<dbReference type="GO" id="GO:0003723">
    <property type="term" value="F:RNA binding"/>
    <property type="evidence" value="ECO:0007669"/>
    <property type="project" value="InterPro"/>
</dbReference>
<reference evidence="7" key="1">
    <citation type="submission" date="2014-03" db="EMBL/GenBank/DDBJ databases">
        <authorList>
            <person name="Aksoy S."/>
            <person name="Warren W."/>
            <person name="Wilson R.K."/>
        </authorList>
    </citation>
    <scope>NUCLEOTIDE SEQUENCE [LARGE SCALE GENOMIC DNA]</scope>
    <source>
        <strain evidence="7">IAEA</strain>
    </source>
</reference>
<name>A0A1A9W221_9MUSC</name>
<sequence>MKKLFIEKRKIKLCHVFFATGSDSESESGEEDVQVPTYAKAAAYQFSDEEEEVKRVVRSTKEKRYENLTALINNKIKDMSSILTSFEDLTRAYQKALPVISKEENGITPRFYVRCLAELEDFINDVWEDREGRKNLSKNNSKSLGTLRQKVRKYINDFEEELARFRQNPDQESDAEEEEPVTYDSENEKDDQESDDACRDIKQLPSEQKPIKAVVAKQDQEQDEDDDDDSVDWGSDTESESESSDGDNQYVIWDLFYESDRVREMLVKFIKKKNHCVLISSLIPMCTLL</sequence>
<dbReference type="STRING" id="37001.A0A1A9W221"/>
<keyword evidence="2" id="KW-0396">Initiation factor</keyword>
<evidence type="ECO:0000256" key="2">
    <source>
        <dbReference type="ARBA" id="ARBA00022540"/>
    </source>
</evidence>